<dbReference type="AlphaFoldDB" id="A0A7U7G8V3"/>
<dbReference type="CDD" id="cd05403">
    <property type="entry name" value="NT_KNTase_like"/>
    <property type="match status" value="1"/>
</dbReference>
<dbReference type="Gene3D" id="3.90.220.20">
    <property type="entry name" value="DNA methylase specificity domains"/>
    <property type="match status" value="2"/>
</dbReference>
<dbReference type="CDD" id="cd17515">
    <property type="entry name" value="RMtype1_S_MjaORF132P_Sau1132ORF3780P-TRD1-CR1_like"/>
    <property type="match status" value="1"/>
</dbReference>
<dbReference type="InterPro" id="IPR052021">
    <property type="entry name" value="Type-I_RS_S_subunit"/>
</dbReference>
<name>A0A7U7G8V3_9GAMM</name>
<comment type="similarity">
    <text evidence="1">Belongs to the type-I restriction system S methylase family.</text>
</comment>
<evidence type="ECO:0000313" key="7">
    <source>
        <dbReference type="Proteomes" id="UP000019184"/>
    </source>
</evidence>
<dbReference type="Pfam" id="PF18765">
    <property type="entry name" value="Polbeta"/>
    <property type="match status" value="1"/>
</dbReference>
<sequence>MPAFGLSDKTLTTIRQILADYPAVKKAILYGSRAKGNYKKGSDIDLALIGDALDQRILGEIAGRLEESPIPYQVDLSLWKQIDNQNLLEHIECVGVVFYERADRGSAIKSRWKTKTLGDIFQTGSGGTPLKSRKEYYENGSIPWLMSGEVSQGEVLKATNFITQKGLENSSAKIFPKNTVLVAMYGATAGQVGILRFEAATNQAVCGIFPNEYFVPEFLFYFLLSRKDELIAQAAGNAQPNISQLKVRNTEIPIVLLPEQQRIVGILDEAFDGIATAKANAGKNLKNARTLFESYLQSVFTQRGERWVDATIGQHIRFIDYRGKTPEKTEDGLRLITAKNVKMGYLQETPKEFVTPESYDGWMTRGIPKLGDVLFTTEAPLANVAQLDTGEKVVFAQRIIIMQPVATKLDSTFLKYLLLSQPIQQRIHDKGTGATVKGIKASLLKKIEISFPKSVAEQQRIVAKLDILQEQTQRLESIYRRKLAALDELKKSLLHQAFAGEL</sequence>
<dbReference type="GO" id="GO:0003677">
    <property type="term" value="F:DNA binding"/>
    <property type="evidence" value="ECO:0007669"/>
    <property type="project" value="UniProtKB-KW"/>
</dbReference>
<proteinExistence type="inferred from homology"/>
<dbReference type="PANTHER" id="PTHR30408:SF12">
    <property type="entry name" value="TYPE I RESTRICTION ENZYME MJAVIII SPECIFICITY SUBUNIT"/>
    <property type="match status" value="1"/>
</dbReference>
<organism evidence="6 7">
    <name type="scientific">Candidatus Contendobacter odensis Run_B_J11</name>
    <dbReference type="NCBI Taxonomy" id="1400861"/>
    <lineage>
        <taxon>Bacteria</taxon>
        <taxon>Pseudomonadati</taxon>
        <taxon>Pseudomonadota</taxon>
        <taxon>Gammaproteobacteria</taxon>
        <taxon>Candidatus Competibacteraceae</taxon>
        <taxon>Candidatus Contendibacter</taxon>
    </lineage>
</organism>
<feature type="domain" description="Type I restriction modification DNA specificity" evidence="4">
    <location>
        <begin position="371"/>
        <end position="475"/>
    </location>
</feature>
<dbReference type="InterPro" id="IPR043519">
    <property type="entry name" value="NT_sf"/>
</dbReference>
<evidence type="ECO:0000256" key="1">
    <source>
        <dbReference type="ARBA" id="ARBA00010923"/>
    </source>
</evidence>
<feature type="domain" description="Polymerase beta nucleotidyltransferase" evidence="5">
    <location>
        <begin position="13"/>
        <end position="102"/>
    </location>
</feature>
<keyword evidence="2" id="KW-0680">Restriction system</keyword>
<evidence type="ECO:0000259" key="4">
    <source>
        <dbReference type="Pfam" id="PF01420"/>
    </source>
</evidence>
<accession>A0A7U7G8V3</accession>
<reference evidence="6 7" key="1">
    <citation type="journal article" date="2014" name="ISME J.">
        <title>Candidatus Competibacter-lineage genomes retrieved from metagenomes reveal functional metabolic diversity.</title>
        <authorList>
            <person name="McIlroy S.J."/>
            <person name="Albertsen M."/>
            <person name="Andresen E.K."/>
            <person name="Saunders A.M."/>
            <person name="Kristiansen R."/>
            <person name="Stokholm-Bjerregaard M."/>
            <person name="Nielsen K.L."/>
            <person name="Nielsen P.H."/>
        </authorList>
    </citation>
    <scope>NUCLEOTIDE SEQUENCE [LARGE SCALE GENOMIC DNA]</scope>
    <source>
        <strain evidence="6 7">Run_B_J11</strain>
    </source>
</reference>
<protein>
    <recommendedName>
        <fullName evidence="8">Restriction endonuclease subunit S</fullName>
    </recommendedName>
</protein>
<dbReference type="InterPro" id="IPR041633">
    <property type="entry name" value="Polbeta"/>
</dbReference>
<dbReference type="GO" id="GO:0009307">
    <property type="term" value="P:DNA restriction-modification system"/>
    <property type="evidence" value="ECO:0007669"/>
    <property type="project" value="UniProtKB-KW"/>
</dbReference>
<feature type="domain" description="Type I restriction modification DNA specificity" evidence="4">
    <location>
        <begin position="110"/>
        <end position="274"/>
    </location>
</feature>
<evidence type="ECO:0008006" key="8">
    <source>
        <dbReference type="Google" id="ProtNLM"/>
    </source>
</evidence>
<dbReference type="InterPro" id="IPR044946">
    <property type="entry name" value="Restrct_endonuc_typeI_TRD_sf"/>
</dbReference>
<dbReference type="Pfam" id="PF01420">
    <property type="entry name" value="Methylase_S"/>
    <property type="match status" value="2"/>
</dbReference>
<keyword evidence="7" id="KW-1185">Reference proteome</keyword>
<dbReference type="Proteomes" id="UP000019184">
    <property type="component" value="Unassembled WGS sequence"/>
</dbReference>
<dbReference type="SUPFAM" id="SSF81301">
    <property type="entry name" value="Nucleotidyltransferase"/>
    <property type="match status" value="1"/>
</dbReference>
<comment type="caution">
    <text evidence="6">The sequence shown here is derived from an EMBL/GenBank/DDBJ whole genome shotgun (WGS) entry which is preliminary data.</text>
</comment>
<dbReference type="InterPro" id="IPR000055">
    <property type="entry name" value="Restrct_endonuc_typeI_TRD"/>
</dbReference>
<gene>
    <name evidence="6" type="ORF">BN874_1260029</name>
</gene>
<keyword evidence="3" id="KW-0238">DNA-binding</keyword>
<dbReference type="PANTHER" id="PTHR30408">
    <property type="entry name" value="TYPE-1 RESTRICTION ENZYME ECOKI SPECIFICITY PROTEIN"/>
    <property type="match status" value="1"/>
</dbReference>
<dbReference type="SUPFAM" id="SSF116734">
    <property type="entry name" value="DNA methylase specificity domain"/>
    <property type="match status" value="2"/>
</dbReference>
<dbReference type="Gene3D" id="3.30.460.10">
    <property type="entry name" value="Beta Polymerase, domain 2"/>
    <property type="match status" value="1"/>
</dbReference>
<evidence type="ECO:0000313" key="6">
    <source>
        <dbReference type="EMBL" id="CDH43621.1"/>
    </source>
</evidence>
<evidence type="ECO:0000259" key="5">
    <source>
        <dbReference type="Pfam" id="PF18765"/>
    </source>
</evidence>
<evidence type="ECO:0000256" key="2">
    <source>
        <dbReference type="ARBA" id="ARBA00022747"/>
    </source>
</evidence>
<evidence type="ECO:0000256" key="3">
    <source>
        <dbReference type="ARBA" id="ARBA00023125"/>
    </source>
</evidence>
<dbReference type="EMBL" id="CBTK010000031">
    <property type="protein sequence ID" value="CDH43621.1"/>
    <property type="molecule type" value="Genomic_DNA"/>
</dbReference>
<dbReference type="RefSeq" id="WP_051497336.1">
    <property type="nucleotide sequence ID" value="NZ_CBTK010000031.1"/>
</dbReference>
<dbReference type="OrthoDB" id="398435at2"/>